<keyword evidence="3" id="KW-1185">Reference proteome</keyword>
<keyword evidence="1" id="KW-0472">Membrane</keyword>
<evidence type="ECO:0000313" key="3">
    <source>
        <dbReference type="Proteomes" id="UP001223586"/>
    </source>
</evidence>
<dbReference type="EMBL" id="JAUSTT010000022">
    <property type="protein sequence ID" value="MDQ0177401.1"/>
    <property type="molecule type" value="Genomic_DNA"/>
</dbReference>
<proteinExistence type="predicted"/>
<dbReference type="GO" id="GO:0016301">
    <property type="term" value="F:kinase activity"/>
    <property type="evidence" value="ECO:0007669"/>
    <property type="project" value="UniProtKB-KW"/>
</dbReference>
<name>A0ABT9WVS7_9BACI</name>
<comment type="caution">
    <text evidence="2">The sequence shown here is derived from an EMBL/GenBank/DDBJ whole genome shotgun (WGS) entry which is preliminary data.</text>
</comment>
<feature type="transmembrane region" description="Helical" evidence="1">
    <location>
        <begin position="100"/>
        <end position="122"/>
    </location>
</feature>
<keyword evidence="1" id="KW-0812">Transmembrane</keyword>
<evidence type="ECO:0000313" key="2">
    <source>
        <dbReference type="EMBL" id="MDQ0177401.1"/>
    </source>
</evidence>
<reference evidence="2 3" key="1">
    <citation type="submission" date="2023-07" db="EMBL/GenBank/DDBJ databases">
        <title>Genomic Encyclopedia of Type Strains, Phase IV (KMG-IV): sequencing the most valuable type-strain genomes for metagenomic binning, comparative biology and taxonomic classification.</title>
        <authorList>
            <person name="Goeker M."/>
        </authorList>
    </citation>
    <scope>NUCLEOTIDE SEQUENCE [LARGE SCALE GENOMIC DNA]</scope>
    <source>
        <strain evidence="2 3">DSM 23837</strain>
    </source>
</reference>
<feature type="transmembrane region" description="Helical" evidence="1">
    <location>
        <begin position="134"/>
        <end position="154"/>
    </location>
</feature>
<gene>
    <name evidence="2" type="ORF">J2S08_003281</name>
</gene>
<dbReference type="Proteomes" id="UP001223586">
    <property type="component" value="Unassembled WGS sequence"/>
</dbReference>
<evidence type="ECO:0000256" key="1">
    <source>
        <dbReference type="SAM" id="Phobius"/>
    </source>
</evidence>
<sequence length="159" mass="18184">MLGKTLLTMEGIVESLDPQFNIMGAAEPFGKKLLQERYNPKTLSQRFWHHAIEYSDILIHLPKNIKELTAAMQKGKFRSEITVPDLDTFLNKLDKIGNRLSYSIVLLSFSIMMVGLIIGASIAQEYTMIWKLPVIEIGFFIAAGMIIWLLYSIIKSRKY</sequence>
<keyword evidence="2" id="KW-0808">Transferase</keyword>
<dbReference type="RefSeq" id="WP_307231351.1">
    <property type="nucleotide sequence ID" value="NZ_JAUSTT010000022.1"/>
</dbReference>
<accession>A0ABT9WVS7</accession>
<keyword evidence="1" id="KW-1133">Transmembrane helix</keyword>
<organism evidence="2 3">
    <name type="scientific">Bacillus chungangensis</name>
    <dbReference type="NCBI Taxonomy" id="587633"/>
    <lineage>
        <taxon>Bacteria</taxon>
        <taxon>Bacillati</taxon>
        <taxon>Bacillota</taxon>
        <taxon>Bacilli</taxon>
        <taxon>Bacillales</taxon>
        <taxon>Bacillaceae</taxon>
        <taxon>Bacillus</taxon>
    </lineage>
</organism>
<keyword evidence="2" id="KW-0830">Ubiquinone</keyword>
<protein>
    <submittedName>
        <fullName evidence="2">Unusual protein kinase regulating ubiquinone biosynthesis (AarF/ABC1/UbiB family)</fullName>
    </submittedName>
</protein>
<keyword evidence="2" id="KW-0418">Kinase</keyword>